<evidence type="ECO:0000313" key="2">
    <source>
        <dbReference type="EMBL" id="AUX32924.1"/>
    </source>
</evidence>
<dbReference type="Proteomes" id="UP000295497">
    <property type="component" value="Chromosome"/>
</dbReference>
<dbReference type="InterPro" id="IPR046667">
    <property type="entry name" value="DUF6537"/>
</dbReference>
<evidence type="ECO:0000313" key="3">
    <source>
        <dbReference type="Proteomes" id="UP000295497"/>
    </source>
</evidence>
<sequence length="77" mass="8760">MRGEISLGVWAVALLVVLRMLRRLRGTPLDPFGRAHVRRVERALIPEYEALDVAAGSARRPRRAARLEGGRWRLSCR</sequence>
<dbReference type="EMBL" id="CP012672">
    <property type="protein sequence ID" value="AUX32924.1"/>
    <property type="molecule type" value="Genomic_DNA"/>
</dbReference>
<dbReference type="AlphaFoldDB" id="A0A4P2QRQ9"/>
<reference evidence="2 3" key="1">
    <citation type="submission" date="2015-09" db="EMBL/GenBank/DDBJ databases">
        <title>Sorangium comparison.</title>
        <authorList>
            <person name="Zaburannyi N."/>
            <person name="Bunk B."/>
            <person name="Overmann J."/>
            <person name="Mueller R."/>
        </authorList>
    </citation>
    <scope>NUCLEOTIDE SEQUENCE [LARGE SCALE GENOMIC DNA]</scope>
    <source>
        <strain evidence="2 3">So ce836</strain>
    </source>
</reference>
<protein>
    <recommendedName>
        <fullName evidence="1">DUF6537 domain-containing protein</fullName>
    </recommendedName>
</protein>
<dbReference type="Pfam" id="PF20169">
    <property type="entry name" value="DUF6537"/>
    <property type="match status" value="1"/>
</dbReference>
<feature type="domain" description="DUF6537" evidence="1">
    <location>
        <begin position="4"/>
        <end position="51"/>
    </location>
</feature>
<accession>A0A4P2QRQ9</accession>
<evidence type="ECO:0000259" key="1">
    <source>
        <dbReference type="Pfam" id="PF20169"/>
    </source>
</evidence>
<organism evidence="2 3">
    <name type="scientific">Sorangium cellulosum</name>
    <name type="common">Polyangium cellulosum</name>
    <dbReference type="NCBI Taxonomy" id="56"/>
    <lineage>
        <taxon>Bacteria</taxon>
        <taxon>Pseudomonadati</taxon>
        <taxon>Myxococcota</taxon>
        <taxon>Polyangia</taxon>
        <taxon>Polyangiales</taxon>
        <taxon>Polyangiaceae</taxon>
        <taxon>Sorangium</taxon>
    </lineage>
</organism>
<gene>
    <name evidence="2" type="ORF">SOCE836_050760</name>
</gene>
<proteinExistence type="predicted"/>
<name>A0A4P2QRQ9_SORCE</name>